<protein>
    <recommendedName>
        <fullName evidence="8">Ammonium transporter</fullName>
    </recommendedName>
</protein>
<evidence type="ECO:0000256" key="3">
    <source>
        <dbReference type="ARBA" id="ARBA00022448"/>
    </source>
</evidence>
<comment type="caution">
    <text evidence="10">The sequence shown here is derived from an EMBL/GenBank/DDBJ whole genome shotgun (WGS) entry which is preliminary data.</text>
</comment>
<feature type="transmembrane region" description="Helical" evidence="8">
    <location>
        <begin position="177"/>
        <end position="199"/>
    </location>
</feature>
<feature type="domain" description="Ammonium transporter AmtB-like" evidence="9">
    <location>
        <begin position="53"/>
        <end position="446"/>
    </location>
</feature>
<dbReference type="InterPro" id="IPR029020">
    <property type="entry name" value="Ammonium/urea_transptr"/>
</dbReference>
<keyword evidence="5 8" id="KW-1133">Transmembrane helix</keyword>
<gene>
    <name evidence="10" type="ORF">GCM10017620_02350</name>
</gene>
<feature type="transmembrane region" description="Helical" evidence="8">
    <location>
        <begin position="244"/>
        <end position="264"/>
    </location>
</feature>
<dbReference type="Pfam" id="PF00909">
    <property type="entry name" value="Ammonium_transp"/>
    <property type="match status" value="1"/>
</dbReference>
<keyword evidence="4 8" id="KW-0812">Transmembrane</keyword>
<keyword evidence="11" id="KW-1185">Reference proteome</keyword>
<dbReference type="SUPFAM" id="SSF111352">
    <property type="entry name" value="Ammonium transporter"/>
    <property type="match status" value="1"/>
</dbReference>
<feature type="transmembrane region" description="Helical" evidence="8">
    <location>
        <begin position="148"/>
        <end position="170"/>
    </location>
</feature>
<dbReference type="InterPro" id="IPR024041">
    <property type="entry name" value="NH4_transpt_AmtB-like_dom"/>
</dbReference>
<evidence type="ECO:0000313" key="10">
    <source>
        <dbReference type="EMBL" id="GLK47262.1"/>
    </source>
</evidence>
<feature type="transmembrane region" description="Helical" evidence="8">
    <location>
        <begin position="87"/>
        <end position="109"/>
    </location>
</feature>
<evidence type="ECO:0000256" key="7">
    <source>
        <dbReference type="ARBA" id="ARBA00023177"/>
    </source>
</evidence>
<dbReference type="NCBIfam" id="TIGR00836">
    <property type="entry name" value="amt"/>
    <property type="match status" value="1"/>
</dbReference>
<accession>A0ABQ5T518</accession>
<dbReference type="PANTHER" id="PTHR43029:SF10">
    <property type="entry name" value="AMMONIUM TRANSPORTER MEP2"/>
    <property type="match status" value="1"/>
</dbReference>
<dbReference type="RefSeq" id="WP_271163647.1">
    <property type="nucleotide sequence ID" value="NZ_BSFD01000001.1"/>
</dbReference>
<evidence type="ECO:0000256" key="8">
    <source>
        <dbReference type="RuleBase" id="RU362002"/>
    </source>
</evidence>
<feature type="transmembrane region" description="Helical" evidence="8">
    <location>
        <begin position="364"/>
        <end position="387"/>
    </location>
</feature>
<dbReference type="PANTHER" id="PTHR43029">
    <property type="entry name" value="AMMONIUM TRANSPORTER MEP2"/>
    <property type="match status" value="1"/>
</dbReference>
<keyword evidence="3 8" id="KW-0813">Transport</keyword>
<evidence type="ECO:0000256" key="6">
    <source>
        <dbReference type="ARBA" id="ARBA00023136"/>
    </source>
</evidence>
<evidence type="ECO:0000256" key="1">
    <source>
        <dbReference type="ARBA" id="ARBA00004141"/>
    </source>
</evidence>
<evidence type="ECO:0000256" key="2">
    <source>
        <dbReference type="ARBA" id="ARBA00005887"/>
    </source>
</evidence>
<feature type="transmembrane region" description="Helical" evidence="8">
    <location>
        <begin position="53"/>
        <end position="75"/>
    </location>
</feature>
<reference evidence="10" key="1">
    <citation type="journal article" date="2014" name="Int. J. Syst. Evol. Microbiol.">
        <title>Complete genome of a new Firmicutes species belonging to the dominant human colonic microbiota ('Ruminococcus bicirculans') reveals two chromosomes and a selective capacity to utilize plant glucans.</title>
        <authorList>
            <consortium name="NISC Comparative Sequencing Program"/>
            <person name="Wegmann U."/>
            <person name="Louis P."/>
            <person name="Goesmann A."/>
            <person name="Henrissat B."/>
            <person name="Duncan S.H."/>
            <person name="Flint H.J."/>
        </authorList>
    </citation>
    <scope>NUCLEOTIDE SEQUENCE</scope>
    <source>
        <strain evidence="10">VKM B-1499</strain>
    </source>
</reference>
<dbReference type="Proteomes" id="UP001143509">
    <property type="component" value="Unassembled WGS sequence"/>
</dbReference>
<name>A0ABQ5T518_9CAUL</name>
<keyword evidence="6 8" id="KW-0472">Membrane</keyword>
<proteinExistence type="inferred from homology"/>
<evidence type="ECO:0000256" key="4">
    <source>
        <dbReference type="ARBA" id="ARBA00022692"/>
    </source>
</evidence>
<dbReference type="Gene3D" id="1.10.3430.10">
    <property type="entry name" value="Ammonium transporter AmtB like domains"/>
    <property type="match status" value="1"/>
</dbReference>
<reference evidence="10" key="2">
    <citation type="submission" date="2023-01" db="EMBL/GenBank/DDBJ databases">
        <authorList>
            <person name="Sun Q."/>
            <person name="Evtushenko L."/>
        </authorList>
    </citation>
    <scope>NUCLEOTIDE SEQUENCE</scope>
    <source>
        <strain evidence="10">VKM B-1499</strain>
    </source>
</reference>
<sequence>MSRVWNRLPGAVALLLLTIGLFYAGGAFAQTPEAAPALLAHQSALELDGAGTAWLGTSTALVLLMTLPGLALFYGGMVRRKNVIATITQSVGVFAVVSLVWFIAGYSIAFGANPDPALQPYVGSIEMLFLNGVTLGTANSLLTGIPEYLFIAFQMTFAIITPALVTGAFAERMKYSGLLLFTALWSLLIYSPICHWVWGGGFLGSAGVLDFAGGAVVHVNSGVAGLVCAIFLGRRKGYGAEPIVAHNPVLTMIGASLLLVGWIGFNAGSAGAANELMGVALLNTVLAAAAAALTWKIIELIEKKKVSLIGMLSGVVAGLVAITPAAGFVDPKGAVIIGLIAGPVCYISSVWIKKLLRYDDSLDAFGIHGAGGLIGALLTGVFATTAINSLSEGANIGTQALGLAWTIAYSAVGTFVILIICKFTTGLRVSEAEEAAGLDTSLHGETLDH</sequence>
<feature type="transmembrane region" description="Helical" evidence="8">
    <location>
        <begin position="276"/>
        <end position="295"/>
    </location>
</feature>
<evidence type="ECO:0000313" key="11">
    <source>
        <dbReference type="Proteomes" id="UP001143509"/>
    </source>
</evidence>
<dbReference type="EMBL" id="BSFD01000001">
    <property type="protein sequence ID" value="GLK47262.1"/>
    <property type="molecule type" value="Genomic_DNA"/>
</dbReference>
<feature type="transmembrane region" description="Helical" evidence="8">
    <location>
        <begin position="211"/>
        <end position="232"/>
    </location>
</feature>
<evidence type="ECO:0000256" key="5">
    <source>
        <dbReference type="ARBA" id="ARBA00022989"/>
    </source>
</evidence>
<feature type="transmembrane region" description="Helical" evidence="8">
    <location>
        <begin position="307"/>
        <end position="328"/>
    </location>
</feature>
<feature type="transmembrane region" description="Helical" evidence="8">
    <location>
        <begin position="334"/>
        <end position="352"/>
    </location>
</feature>
<organism evidence="10 11">
    <name type="scientific">Brevundimonas intermedia</name>
    <dbReference type="NCBI Taxonomy" id="74315"/>
    <lineage>
        <taxon>Bacteria</taxon>
        <taxon>Pseudomonadati</taxon>
        <taxon>Pseudomonadota</taxon>
        <taxon>Alphaproteobacteria</taxon>
        <taxon>Caulobacterales</taxon>
        <taxon>Caulobacteraceae</taxon>
        <taxon>Brevundimonas</taxon>
    </lineage>
</organism>
<comment type="subcellular location">
    <subcellularLocation>
        <location evidence="8">Cell membrane</location>
        <topology evidence="8">Multi-pass membrane protein</topology>
    </subcellularLocation>
    <subcellularLocation>
        <location evidence="1">Membrane</location>
        <topology evidence="1">Multi-pass membrane protein</topology>
    </subcellularLocation>
</comment>
<feature type="transmembrane region" description="Helical" evidence="8">
    <location>
        <begin position="399"/>
        <end position="421"/>
    </location>
</feature>
<dbReference type="InterPro" id="IPR001905">
    <property type="entry name" value="Ammonium_transpt"/>
</dbReference>
<keyword evidence="7 8" id="KW-0924">Ammonia transport</keyword>
<dbReference type="PROSITE" id="PS01219">
    <property type="entry name" value="AMMONIUM_TRANSP"/>
    <property type="match status" value="1"/>
</dbReference>
<comment type="similarity">
    <text evidence="2 8">Belongs to the ammonia transporter channel (TC 1.A.11.2) family.</text>
</comment>
<evidence type="ECO:0000259" key="9">
    <source>
        <dbReference type="Pfam" id="PF00909"/>
    </source>
</evidence>
<dbReference type="InterPro" id="IPR018047">
    <property type="entry name" value="Ammonium_transpt_CS"/>
</dbReference>